<dbReference type="Pfam" id="PF00144">
    <property type="entry name" value="Beta-lactamase"/>
    <property type="match status" value="1"/>
</dbReference>
<dbReference type="Gene3D" id="3.40.710.10">
    <property type="entry name" value="DD-peptidase/beta-lactamase superfamily"/>
    <property type="match status" value="1"/>
</dbReference>
<dbReference type="InterPro" id="IPR050789">
    <property type="entry name" value="Diverse_Enzym_Activities"/>
</dbReference>
<organism evidence="3 4">
    <name type="scientific">Massilia agri</name>
    <dbReference type="NCBI Taxonomy" id="1886785"/>
    <lineage>
        <taxon>Bacteria</taxon>
        <taxon>Pseudomonadati</taxon>
        <taxon>Pseudomonadota</taxon>
        <taxon>Betaproteobacteria</taxon>
        <taxon>Burkholderiales</taxon>
        <taxon>Oxalobacteraceae</taxon>
        <taxon>Telluria group</taxon>
        <taxon>Massilia</taxon>
    </lineage>
</organism>
<keyword evidence="1" id="KW-0378">Hydrolase</keyword>
<dbReference type="InterPro" id="IPR001466">
    <property type="entry name" value="Beta-lactam-related"/>
</dbReference>
<proteinExistence type="predicted"/>
<keyword evidence="4" id="KW-1185">Reference proteome</keyword>
<evidence type="ECO:0000256" key="1">
    <source>
        <dbReference type="ARBA" id="ARBA00022801"/>
    </source>
</evidence>
<name>A0ABT2AP94_9BURK</name>
<dbReference type="Proteomes" id="UP001206572">
    <property type="component" value="Unassembled WGS sequence"/>
</dbReference>
<dbReference type="SUPFAM" id="SSF56601">
    <property type="entry name" value="beta-lactamase/transpeptidase-like"/>
    <property type="match status" value="1"/>
</dbReference>
<gene>
    <name evidence="3" type="ORF">NX780_16730</name>
</gene>
<dbReference type="EMBL" id="JANUHA010000012">
    <property type="protein sequence ID" value="MCS0597995.1"/>
    <property type="molecule type" value="Genomic_DNA"/>
</dbReference>
<evidence type="ECO:0000313" key="3">
    <source>
        <dbReference type="EMBL" id="MCS0597995.1"/>
    </source>
</evidence>
<dbReference type="PANTHER" id="PTHR43283:SF11">
    <property type="entry name" value="BETA-LACTAMASE-RELATED DOMAIN-CONTAINING PROTEIN"/>
    <property type="match status" value="1"/>
</dbReference>
<evidence type="ECO:0000259" key="2">
    <source>
        <dbReference type="Pfam" id="PF00144"/>
    </source>
</evidence>
<sequence>MPSHSPCRRTAILATALLLAGCAQLPGKTGMRLDQARLAELDRAIEDNISARKLPGAVFHLERDGAIHEQAFGAYTYDAGATKVTPDTVFDAASLSKVLATAPAVLLLAEEGRIDLEAPLVRYFPECAGGGKDAITVRQLLTHSSGLPAGLPARPAWQGKEAAYALACAQSVTHTPGTFFRYSDINYILLGRLVEQASGMGIDRFVQQRFYGPLGMRDTGYLPLARMPAGAIAPTQRGAEGPGAALHGDLAPGQLLQGEVHDPTVRRMGNVGGSAGVFTTARDVARFARMLLNGGELEGVRVLSAQSVRLLTTRQSPPGLALRGMGMDIDSPYAQRPRGAVFPLGSYGHTGFTGCILWVDPGSRSFYVFLSNRVYPDDKSNILPLYTQLGTLSAQAARAAQP</sequence>
<protein>
    <submittedName>
        <fullName evidence="3">Beta-lactamase family protein</fullName>
    </submittedName>
</protein>
<dbReference type="RefSeq" id="WP_258829013.1">
    <property type="nucleotide sequence ID" value="NZ_JANUHA010000012.1"/>
</dbReference>
<dbReference type="PANTHER" id="PTHR43283">
    <property type="entry name" value="BETA-LACTAMASE-RELATED"/>
    <property type="match status" value="1"/>
</dbReference>
<feature type="domain" description="Beta-lactamase-related" evidence="2">
    <location>
        <begin position="42"/>
        <end position="379"/>
    </location>
</feature>
<reference evidence="3 4" key="1">
    <citation type="submission" date="2022-08" db="EMBL/GenBank/DDBJ databases">
        <title>Reclassification of Massilia species as members of the genera Telluria, Duganella, Pseudoduganella, Mokoshia gen. nov. and Zemynaea gen. nov. using orthogonal and non-orthogonal genome-based approaches.</title>
        <authorList>
            <person name="Bowman J.P."/>
        </authorList>
    </citation>
    <scope>NUCLEOTIDE SEQUENCE [LARGE SCALE GENOMIC DNA]</scope>
    <source>
        <strain evidence="3 4">JCM 31661</strain>
    </source>
</reference>
<accession>A0ABT2AP94</accession>
<evidence type="ECO:0000313" key="4">
    <source>
        <dbReference type="Proteomes" id="UP001206572"/>
    </source>
</evidence>
<dbReference type="InterPro" id="IPR012338">
    <property type="entry name" value="Beta-lactam/transpept-like"/>
</dbReference>
<comment type="caution">
    <text evidence="3">The sequence shown here is derived from an EMBL/GenBank/DDBJ whole genome shotgun (WGS) entry which is preliminary data.</text>
</comment>